<dbReference type="KEGG" id="mcit:NCTC10181_00773"/>
<feature type="signal peptide" evidence="1">
    <location>
        <begin position="1"/>
        <end position="22"/>
    </location>
</feature>
<reference evidence="2 3" key="1">
    <citation type="submission" date="2019-01" db="EMBL/GenBank/DDBJ databases">
        <authorList>
            <consortium name="Pathogen Informatics"/>
        </authorList>
    </citation>
    <scope>NUCLEOTIDE SEQUENCE [LARGE SCALE GENOMIC DNA]</scope>
    <source>
        <strain evidence="2 3">NCTC10181</strain>
    </source>
</reference>
<evidence type="ECO:0000256" key="1">
    <source>
        <dbReference type="SAM" id="SignalP"/>
    </source>
</evidence>
<accession>A0A449B2Z1</accession>
<feature type="chain" id="PRO_5019177323" description="Lipoprotein" evidence="1">
    <location>
        <begin position="23"/>
        <end position="672"/>
    </location>
</feature>
<keyword evidence="3" id="KW-1185">Reference proteome</keyword>
<name>A0A449B2Z1_9BACT</name>
<dbReference type="Proteomes" id="UP000290985">
    <property type="component" value="Chromosome"/>
</dbReference>
<organism evidence="2 3">
    <name type="scientific">Mycoplasmopsis citelli</name>
    <dbReference type="NCBI Taxonomy" id="171281"/>
    <lineage>
        <taxon>Bacteria</taxon>
        <taxon>Bacillati</taxon>
        <taxon>Mycoplasmatota</taxon>
        <taxon>Mycoplasmoidales</taxon>
        <taxon>Metamycoplasmataceae</taxon>
        <taxon>Mycoplasmopsis</taxon>
    </lineage>
</organism>
<evidence type="ECO:0008006" key="4">
    <source>
        <dbReference type="Google" id="ProtNLM"/>
    </source>
</evidence>
<dbReference type="RefSeq" id="WP_129725688.1">
    <property type="nucleotide sequence ID" value="NZ_LR215036.1"/>
</dbReference>
<sequence length="672" mass="79465">MKFKKIWLTSLPLLFTSFVVGCASPSQIKSKQNYVRNYNQANQYADGIFPIFENRKYQNDIEKALFAPLLKYNSFDNLIVDKVNNIITQPSKSRLSFYLASAIKLHFADNTSLTYTNDNFTNNTDLNNNYITNLFSSDITSINHPDFWNNLKKAQQITFELKNDLYYSKYNGDLSNNKFQAQDLISNLSPQIMKDFEKQYGVQISAKNNLLIIKSSKNLADSFIKFELMANMIFNPQPINLKAKNNYKDKLYLSKYLPYQNQINLIRLIKNKFSPDKSFNIALNTIDQITLKYNPTPLDIETFRIQQLRSFRQNLISEVPFNIFNNIQKDDILGRSRQYGLREIFQSNNLQINQRFYFANSFDKQKPNQFNDAFKEFYFQNSQASYLFKYYLSRIYSLFAKALYLDNQYYWNSLSLPLMKLNNNKSEHSNIKTLSDAYSEINIQDIYLYSQNTNKKVNYFDLKNSYFTKKNILDFQKQLPSIVFEEIKKELNFIIDKYLNNSQKILQFNVPILDSDSEKEIQLFEYYVNLLNSISPKMRVKVQKTSLKELQENNYFISFQIFEYPNNTIESYFKLIWNNHLTRTYLNNQFAFNNYPILKSIDFNLEKAVKLIQNQNLKAQINLINELNNLIVLPFDTKNIDNSKNLNKVLVQNYYQFPLSSDGIVNFEDIRI</sequence>
<keyword evidence="1" id="KW-0732">Signal</keyword>
<dbReference type="EMBL" id="LR215036">
    <property type="protein sequence ID" value="VEU74904.1"/>
    <property type="molecule type" value="Genomic_DNA"/>
</dbReference>
<dbReference type="AlphaFoldDB" id="A0A449B2Z1"/>
<protein>
    <recommendedName>
        <fullName evidence="4">Lipoprotein</fullName>
    </recommendedName>
</protein>
<gene>
    <name evidence="2" type="ORF">NCTC10181_00773</name>
</gene>
<evidence type="ECO:0000313" key="3">
    <source>
        <dbReference type="Proteomes" id="UP000290985"/>
    </source>
</evidence>
<proteinExistence type="predicted"/>
<dbReference type="OrthoDB" id="395736at2"/>
<dbReference type="PROSITE" id="PS51257">
    <property type="entry name" value="PROKAR_LIPOPROTEIN"/>
    <property type="match status" value="1"/>
</dbReference>
<dbReference type="NCBIfam" id="NF045850">
    <property type="entry name" value="ABC_Mplas_LP"/>
    <property type="match status" value="2"/>
</dbReference>
<evidence type="ECO:0000313" key="2">
    <source>
        <dbReference type="EMBL" id="VEU74904.1"/>
    </source>
</evidence>